<dbReference type="Proteomes" id="UP000191554">
    <property type="component" value="Unassembled WGS sequence"/>
</dbReference>
<dbReference type="Pfam" id="PF09346">
    <property type="entry name" value="SMI1_KNR4"/>
    <property type="match status" value="1"/>
</dbReference>
<dbReference type="Gene3D" id="3.40.1580.10">
    <property type="entry name" value="SMI1/KNR4-like"/>
    <property type="match status" value="1"/>
</dbReference>
<feature type="domain" description="Knr4/Smi1-like" evidence="1">
    <location>
        <begin position="43"/>
        <end position="167"/>
    </location>
</feature>
<evidence type="ECO:0000313" key="2">
    <source>
        <dbReference type="EMBL" id="OPX42608.1"/>
    </source>
</evidence>
<reference evidence="2 3" key="1">
    <citation type="submission" date="2017-03" db="EMBL/GenBank/DDBJ databases">
        <title>Genome sequence of Clostridium hungatei DSM 14427.</title>
        <authorList>
            <person name="Poehlein A."/>
            <person name="Daniel R."/>
        </authorList>
    </citation>
    <scope>NUCLEOTIDE SEQUENCE [LARGE SCALE GENOMIC DNA]</scope>
    <source>
        <strain evidence="2 3">DSM 14427</strain>
    </source>
</reference>
<dbReference type="InterPro" id="IPR018958">
    <property type="entry name" value="Knr4/Smi1-like_dom"/>
</dbReference>
<proteinExistence type="predicted"/>
<comment type="caution">
    <text evidence="2">The sequence shown here is derived from an EMBL/GenBank/DDBJ whole genome shotgun (WGS) entry which is preliminary data.</text>
</comment>
<name>A0A1V4SFG0_RUMHU</name>
<protein>
    <recommendedName>
        <fullName evidence="1">Knr4/Smi1-like domain-containing protein</fullName>
    </recommendedName>
</protein>
<dbReference type="SMART" id="SM00860">
    <property type="entry name" value="SMI1_KNR4"/>
    <property type="match status" value="1"/>
</dbReference>
<evidence type="ECO:0000259" key="1">
    <source>
        <dbReference type="SMART" id="SM00860"/>
    </source>
</evidence>
<sequence length="183" mass="21207">MKHEESDRLKGWKDKIAVMFLVQEEIQRLDKIGLWQYYYPELAATEEQLTVVEAQLGHSIDKGYRDFLMCANGWKCFSQTVNLFGTGDLMGSSLMDYALEMLCILDDENVIASSGFTKAELLPIAATFEDRDLHVMTRPTSNEPGIVIWFSGQEIERYLSFEEYFLTMTDYNRLEIDRLKKDS</sequence>
<evidence type="ECO:0000313" key="3">
    <source>
        <dbReference type="Proteomes" id="UP000191554"/>
    </source>
</evidence>
<dbReference type="InterPro" id="IPR037883">
    <property type="entry name" value="Knr4/Smi1-like_sf"/>
</dbReference>
<dbReference type="OrthoDB" id="2355620at2"/>
<dbReference type="AlphaFoldDB" id="A0A1V4SFG0"/>
<accession>A0A1V4SFG0</accession>
<organism evidence="2 3">
    <name type="scientific">Ruminiclostridium hungatei</name>
    <name type="common">Clostridium hungatei</name>
    <dbReference type="NCBI Taxonomy" id="48256"/>
    <lineage>
        <taxon>Bacteria</taxon>
        <taxon>Bacillati</taxon>
        <taxon>Bacillota</taxon>
        <taxon>Clostridia</taxon>
        <taxon>Eubacteriales</taxon>
        <taxon>Oscillospiraceae</taxon>
        <taxon>Ruminiclostridium</taxon>
    </lineage>
</organism>
<dbReference type="SUPFAM" id="SSF160631">
    <property type="entry name" value="SMI1/KNR4-like"/>
    <property type="match status" value="1"/>
</dbReference>
<dbReference type="EMBL" id="MZGX01000026">
    <property type="protein sequence ID" value="OPX42608.1"/>
    <property type="molecule type" value="Genomic_DNA"/>
</dbReference>
<dbReference type="RefSeq" id="WP_080065857.1">
    <property type="nucleotide sequence ID" value="NZ_MZGX01000026.1"/>
</dbReference>
<gene>
    <name evidence="2" type="ORF">CLHUN_34280</name>
</gene>
<keyword evidence="3" id="KW-1185">Reference proteome</keyword>